<evidence type="ECO:0000313" key="2">
    <source>
        <dbReference type="EMBL" id="SGY90446.1"/>
    </source>
</evidence>
<gene>
    <name evidence="2" type="primary">BQ5605_C039g11807</name>
    <name evidence="2" type="ORF">BQ5605_C039G11807</name>
</gene>
<feature type="region of interest" description="Disordered" evidence="1">
    <location>
        <begin position="67"/>
        <end position="182"/>
    </location>
</feature>
<feature type="compositionally biased region" description="Polar residues" evidence="1">
    <location>
        <begin position="82"/>
        <end position="102"/>
    </location>
</feature>
<feature type="compositionally biased region" description="Basic residues" evidence="1">
    <location>
        <begin position="162"/>
        <end position="172"/>
    </location>
</feature>
<feature type="compositionally biased region" description="Low complexity" evidence="1">
    <location>
        <begin position="103"/>
        <end position="127"/>
    </location>
</feature>
<proteinExistence type="predicted"/>
<evidence type="ECO:0000256" key="1">
    <source>
        <dbReference type="SAM" id="MobiDB-lite"/>
    </source>
</evidence>
<dbReference type="STRING" id="796604.A0A2X0MI17"/>
<accession>A0A2X0MI17</accession>
<reference evidence="2 3" key="1">
    <citation type="submission" date="2016-11" db="EMBL/GenBank/DDBJ databases">
        <authorList>
            <person name="Jaros S."/>
            <person name="Januszkiewicz K."/>
            <person name="Wedrychowicz H."/>
        </authorList>
    </citation>
    <scope>NUCLEOTIDE SEQUENCE [LARGE SCALE GENOMIC DNA]</scope>
</reference>
<sequence>MGQDDQPSSVVPLARTTMQAGQVVVEVERAAPVEAGVLVVSASARPLTVSPSEPISLITSAVATAPTAAIPEDNPVAEGVVQDSTMQGIDSSDVSPQSTQSHVSPAATNTPVAVPAPASVPACAAPRAAPPPPPPLPRDDQVQHNGLPPPPPLVTQPLQPKPKPKKPRGRRKKELDRGRVSFRYRAAGGSHRIILVDPLPSSP</sequence>
<keyword evidence="3" id="KW-1185">Reference proteome</keyword>
<dbReference type="EMBL" id="FQNC01000060">
    <property type="protein sequence ID" value="SGY90446.1"/>
    <property type="molecule type" value="Genomic_DNA"/>
</dbReference>
<evidence type="ECO:0000313" key="3">
    <source>
        <dbReference type="Proteomes" id="UP000249464"/>
    </source>
</evidence>
<protein>
    <submittedName>
        <fullName evidence="2">BQ5605_C039g11807 protein</fullName>
    </submittedName>
</protein>
<dbReference type="AlphaFoldDB" id="A0A2X0MI17"/>
<name>A0A2X0MI17_9BASI</name>
<organism evidence="2 3">
    <name type="scientific">Microbotryum silenes-dioicae</name>
    <dbReference type="NCBI Taxonomy" id="796604"/>
    <lineage>
        <taxon>Eukaryota</taxon>
        <taxon>Fungi</taxon>
        <taxon>Dikarya</taxon>
        <taxon>Basidiomycota</taxon>
        <taxon>Pucciniomycotina</taxon>
        <taxon>Microbotryomycetes</taxon>
        <taxon>Microbotryales</taxon>
        <taxon>Microbotryaceae</taxon>
        <taxon>Microbotryum</taxon>
    </lineage>
</organism>
<dbReference type="Proteomes" id="UP000249464">
    <property type="component" value="Unassembled WGS sequence"/>
</dbReference>